<evidence type="ECO:0000259" key="2">
    <source>
        <dbReference type="Pfam" id="PF00814"/>
    </source>
</evidence>
<keyword evidence="1" id="KW-0812">Transmembrane</keyword>
<evidence type="ECO:0000313" key="4">
    <source>
        <dbReference type="Proteomes" id="UP000021816"/>
    </source>
</evidence>
<dbReference type="EMBL" id="JEMX01000012">
    <property type="protein sequence ID" value="EXI82251.1"/>
    <property type="molecule type" value="Genomic_DNA"/>
</dbReference>
<dbReference type="InterPro" id="IPR000905">
    <property type="entry name" value="Gcp-like_dom"/>
</dbReference>
<evidence type="ECO:0000313" key="3">
    <source>
        <dbReference type="EMBL" id="EXI82251.1"/>
    </source>
</evidence>
<protein>
    <submittedName>
        <fullName evidence="3">T(6)A37 threonylcarbamoyladenosine biosynthesis protein</fullName>
    </submittedName>
</protein>
<organism evidence="3 4">
    <name type="scientific">Candidatus Accumulibacter appositus</name>
    <dbReference type="NCBI Taxonomy" id="1454003"/>
    <lineage>
        <taxon>Bacteria</taxon>
        <taxon>Pseudomonadati</taxon>
        <taxon>Pseudomonadota</taxon>
        <taxon>Betaproteobacteria</taxon>
        <taxon>Candidatus Accumulibacter</taxon>
    </lineage>
</organism>
<dbReference type="PANTHER" id="PTHR11735">
    <property type="entry name" value="TRNA N6-ADENOSINE THREONYLCARBAMOYLTRANSFERASE"/>
    <property type="match status" value="1"/>
</dbReference>
<keyword evidence="1" id="KW-0472">Membrane</keyword>
<dbReference type="CDD" id="cd24032">
    <property type="entry name" value="ASKHA_NBD_TsaB"/>
    <property type="match status" value="1"/>
</dbReference>
<name>A0A011P3Q4_9PROT</name>
<dbReference type="NCBIfam" id="TIGR03725">
    <property type="entry name" value="T6A_YeaZ"/>
    <property type="match status" value="1"/>
</dbReference>
<sequence length="228" mass="23845">MRRMNLLAIETSTELGSIALWREGELLRAVCPPGVSHSETLLPLIRETVREAGLRFADLNAIAFAAGPGSFTGLRVACGVAQGLAFAHQLPVVAVGTLEAMALSSAGERVIVALDARMGEVYYAFYAAGVALAAVAVAHPAAVPLPESTGWLACGNGLQAYPALRERLSAYVQEWQPELMPDAAAVARLAVARLARGETLDAADAAPLYVRNKVAQTVAERLANGGKA</sequence>
<evidence type="ECO:0000256" key="1">
    <source>
        <dbReference type="SAM" id="Phobius"/>
    </source>
</evidence>
<dbReference type="GO" id="GO:0005829">
    <property type="term" value="C:cytosol"/>
    <property type="evidence" value="ECO:0007669"/>
    <property type="project" value="TreeGrafter"/>
</dbReference>
<dbReference type="PATRIC" id="fig|1454003.3.peg.714"/>
<gene>
    <name evidence="3" type="primary">gcp_1</name>
    <name evidence="3" type="ORF">AW10_00699</name>
</gene>
<dbReference type="SUPFAM" id="SSF53067">
    <property type="entry name" value="Actin-like ATPase domain"/>
    <property type="match status" value="2"/>
</dbReference>
<accession>A0A011P3Q4</accession>
<dbReference type="AlphaFoldDB" id="A0A011P3Q4"/>
<dbReference type="Pfam" id="PF00814">
    <property type="entry name" value="TsaD"/>
    <property type="match status" value="1"/>
</dbReference>
<dbReference type="GO" id="GO:0002949">
    <property type="term" value="P:tRNA threonylcarbamoyladenosine modification"/>
    <property type="evidence" value="ECO:0007669"/>
    <property type="project" value="InterPro"/>
</dbReference>
<reference evidence="3 4" key="1">
    <citation type="submission" date="2014-02" db="EMBL/GenBank/DDBJ databases">
        <title>Expanding our view of genomic diversity in Candidatus Accumulibacter clades.</title>
        <authorList>
            <person name="Skennerton C.T."/>
            <person name="Barr J.J."/>
            <person name="Slater F.R."/>
            <person name="Bond P.L."/>
            <person name="Tyson G.W."/>
        </authorList>
    </citation>
    <scope>NUCLEOTIDE SEQUENCE [LARGE SCALE GENOMIC DNA]</scope>
    <source>
        <strain evidence="4">BA-92</strain>
    </source>
</reference>
<dbReference type="STRING" id="1454003.AW10_00699"/>
<keyword evidence="1" id="KW-1133">Transmembrane helix</keyword>
<feature type="domain" description="Gcp-like" evidence="2">
    <location>
        <begin position="36"/>
        <end position="127"/>
    </location>
</feature>
<dbReference type="PANTHER" id="PTHR11735:SF11">
    <property type="entry name" value="TRNA THREONYLCARBAMOYLADENOSINE BIOSYNTHESIS PROTEIN TSAB"/>
    <property type="match status" value="1"/>
</dbReference>
<proteinExistence type="predicted"/>
<dbReference type="Gene3D" id="3.30.420.40">
    <property type="match status" value="2"/>
</dbReference>
<dbReference type="Proteomes" id="UP000021816">
    <property type="component" value="Unassembled WGS sequence"/>
</dbReference>
<dbReference type="InterPro" id="IPR022496">
    <property type="entry name" value="T6A_TsaB"/>
</dbReference>
<dbReference type="InterPro" id="IPR043129">
    <property type="entry name" value="ATPase_NBD"/>
</dbReference>
<feature type="transmembrane region" description="Helical" evidence="1">
    <location>
        <begin position="121"/>
        <end position="142"/>
    </location>
</feature>
<comment type="caution">
    <text evidence="3">The sequence shown here is derived from an EMBL/GenBank/DDBJ whole genome shotgun (WGS) entry which is preliminary data.</text>
</comment>